<dbReference type="PATRIC" id="fig|74031.6.peg.1021"/>
<dbReference type="NCBIfam" id="TIGR03370">
    <property type="entry name" value="VPLPA-CTERM"/>
    <property type="match status" value="1"/>
</dbReference>
<feature type="signal peptide" evidence="2">
    <location>
        <begin position="1"/>
        <end position="23"/>
    </location>
</feature>
<comment type="caution">
    <text evidence="3">The sequence shown here is derived from an EMBL/GenBank/DDBJ whole genome shotgun (WGS) entry which is preliminary data.</text>
</comment>
<dbReference type="AlphaFoldDB" id="A0A0L6CXL6"/>
<dbReference type="InterPro" id="IPR022472">
    <property type="entry name" value="VPLPA-CTERM"/>
</dbReference>
<dbReference type="RefSeq" id="WP_050661922.1">
    <property type="nucleotide sequence ID" value="NZ_CP118494.1"/>
</dbReference>
<evidence type="ECO:0000313" key="4">
    <source>
        <dbReference type="Proteomes" id="UP000037046"/>
    </source>
</evidence>
<keyword evidence="2" id="KW-0732">Signal</keyword>
<reference evidence="4" key="1">
    <citation type="submission" date="2015-07" db="EMBL/GenBank/DDBJ databases">
        <title>Draft Genome Sequence of Roseovarius tolerans EL-164, a producer of N-Acylated Alanine Methyl Esters (NAMEs).</title>
        <authorList>
            <person name="Voget S."/>
            <person name="Bruns H."/>
            <person name="Wagner-Doebler I."/>
            <person name="Schulz S."/>
            <person name="Daniel R."/>
        </authorList>
    </citation>
    <scope>NUCLEOTIDE SEQUENCE [LARGE SCALE GENOMIC DNA]</scope>
    <source>
        <strain evidence="4">EL-164</strain>
    </source>
</reference>
<dbReference type="Proteomes" id="UP000037046">
    <property type="component" value="Unassembled WGS sequence"/>
</dbReference>
<evidence type="ECO:0008006" key="5">
    <source>
        <dbReference type="Google" id="ProtNLM"/>
    </source>
</evidence>
<evidence type="ECO:0000313" key="3">
    <source>
        <dbReference type="EMBL" id="KNX42489.1"/>
    </source>
</evidence>
<organism evidence="3 4">
    <name type="scientific">Roseovarius tolerans</name>
    <dbReference type="NCBI Taxonomy" id="74031"/>
    <lineage>
        <taxon>Bacteria</taxon>
        <taxon>Pseudomonadati</taxon>
        <taxon>Pseudomonadota</taxon>
        <taxon>Alphaproteobacteria</taxon>
        <taxon>Rhodobacterales</taxon>
        <taxon>Roseobacteraceae</taxon>
        <taxon>Roseovarius</taxon>
    </lineage>
</organism>
<dbReference type="EMBL" id="LGVV01000008">
    <property type="protein sequence ID" value="KNX42489.1"/>
    <property type="molecule type" value="Genomic_DNA"/>
</dbReference>
<protein>
    <recommendedName>
        <fullName evidence="5">VPLPA-CTERM protein sorting domain-containing protein</fullName>
    </recommendedName>
</protein>
<keyword evidence="1" id="KW-0812">Transmembrane</keyword>
<keyword evidence="1" id="KW-0472">Membrane</keyword>
<feature type="chain" id="PRO_5005563238" description="VPLPA-CTERM protein sorting domain-containing protein" evidence="2">
    <location>
        <begin position="24"/>
        <end position="225"/>
    </location>
</feature>
<keyword evidence="1" id="KW-1133">Transmembrane helix</keyword>
<feature type="transmembrane region" description="Helical" evidence="1">
    <location>
        <begin position="199"/>
        <end position="218"/>
    </location>
</feature>
<gene>
    <name evidence="3" type="ORF">ROTO_09980</name>
</gene>
<name>A0A0L6CXL6_9RHOB</name>
<accession>A0A0L6CXL6</accession>
<proteinExistence type="predicted"/>
<sequence length="225" mass="23322">MKPTRSLALAATLCTIAVSSASAATFTNAGAFASATTNIQTETFDDNIAQPGLFGTPVITFDNGTTSTARNTQQFNRVTDGVFIGGTRAGRDDSFDDTIIFDFGRQVTAFGADFIGAAEIMISGMFDGQTQSFLLGDLRSDDGFVGLTSSTAFSAITFSTDAGGFLQSGNPTVSVQAKNFRLDNLALGDAAPGDPMSPVPLPASALMLLSALGGFGALRKIRQRS</sequence>
<evidence type="ECO:0000256" key="1">
    <source>
        <dbReference type="SAM" id="Phobius"/>
    </source>
</evidence>
<evidence type="ECO:0000256" key="2">
    <source>
        <dbReference type="SAM" id="SignalP"/>
    </source>
</evidence>
<keyword evidence="4" id="KW-1185">Reference proteome</keyword>